<dbReference type="Pfam" id="PF08241">
    <property type="entry name" value="Methyltransf_11"/>
    <property type="match status" value="1"/>
</dbReference>
<dbReference type="RefSeq" id="WP_069958378.1">
    <property type="nucleotide sequence ID" value="NZ_MCGG01000035.1"/>
</dbReference>
<sequence>MNANKQLDAWRGSFGDEYTKRNVADNASLHPRIRMWTRILKPLIGDEPSNILEVGANLGLNMRALRTISAAKLTAVEPNPTARQQLINDGVLTNEDVHDATADALPFADNTFDLAFTSGVMIHIAPENLGQACDEIHRVSSKYIMCCEYYSDKEEAISYRGQDGLLFKRDYGDFWLNRHTDLILMDYGFFWKKATGLDNLTWWLFKKG</sequence>
<dbReference type="InterPro" id="IPR013216">
    <property type="entry name" value="Methyltransf_11"/>
</dbReference>
<dbReference type="EMBL" id="MCGG01000035">
    <property type="protein sequence ID" value="OEJ66326.1"/>
    <property type="molecule type" value="Genomic_DNA"/>
</dbReference>
<comment type="caution">
    <text evidence="2">The sequence shown here is derived from an EMBL/GenBank/DDBJ whole genome shotgun (WGS) entry which is preliminary data.</text>
</comment>
<dbReference type="CDD" id="cd02440">
    <property type="entry name" value="AdoMet_MTases"/>
    <property type="match status" value="1"/>
</dbReference>
<evidence type="ECO:0000313" key="2">
    <source>
        <dbReference type="EMBL" id="OEJ66326.1"/>
    </source>
</evidence>
<organism evidence="2 3">
    <name type="scientific">Magnetovibrio blakemorei</name>
    <dbReference type="NCBI Taxonomy" id="28181"/>
    <lineage>
        <taxon>Bacteria</taxon>
        <taxon>Pseudomonadati</taxon>
        <taxon>Pseudomonadota</taxon>
        <taxon>Alphaproteobacteria</taxon>
        <taxon>Rhodospirillales</taxon>
        <taxon>Magnetovibrionaceae</taxon>
        <taxon>Magnetovibrio</taxon>
    </lineage>
</organism>
<dbReference type="SUPFAM" id="SSF53335">
    <property type="entry name" value="S-adenosyl-L-methionine-dependent methyltransferases"/>
    <property type="match status" value="1"/>
</dbReference>
<dbReference type="OrthoDB" id="7171187at2"/>
<dbReference type="Proteomes" id="UP000095347">
    <property type="component" value="Unassembled WGS sequence"/>
</dbReference>
<proteinExistence type="predicted"/>
<gene>
    <name evidence="2" type="ORF">BEN30_12290</name>
</gene>
<name>A0A1E5Q6B3_9PROT</name>
<dbReference type="GO" id="GO:0008757">
    <property type="term" value="F:S-adenosylmethionine-dependent methyltransferase activity"/>
    <property type="evidence" value="ECO:0007669"/>
    <property type="project" value="InterPro"/>
</dbReference>
<keyword evidence="3" id="KW-1185">Reference proteome</keyword>
<reference evidence="3" key="1">
    <citation type="submission" date="2016-07" db="EMBL/GenBank/DDBJ databases">
        <authorList>
            <person name="Florea S."/>
            <person name="Webb J.S."/>
            <person name="Jaromczyk J."/>
            <person name="Schardl C.L."/>
        </authorList>
    </citation>
    <scope>NUCLEOTIDE SEQUENCE [LARGE SCALE GENOMIC DNA]</scope>
    <source>
        <strain evidence="3">MV-1</strain>
    </source>
</reference>
<dbReference type="InterPro" id="IPR020027">
    <property type="entry name" value="Pseudamin_synth-assoc_MeTrfase"/>
</dbReference>
<dbReference type="STRING" id="28181.BEN30_12290"/>
<accession>A0A1E5Q6B3</accession>
<evidence type="ECO:0000259" key="1">
    <source>
        <dbReference type="Pfam" id="PF08241"/>
    </source>
</evidence>
<dbReference type="NCBIfam" id="TIGR03587">
    <property type="entry name" value="Pse_Me-ase"/>
    <property type="match status" value="1"/>
</dbReference>
<protein>
    <recommendedName>
        <fullName evidence="1">Methyltransferase type 11 domain-containing protein</fullName>
    </recommendedName>
</protein>
<dbReference type="Gene3D" id="3.40.50.150">
    <property type="entry name" value="Vaccinia Virus protein VP39"/>
    <property type="match status" value="1"/>
</dbReference>
<feature type="domain" description="Methyltransferase type 11" evidence="1">
    <location>
        <begin position="52"/>
        <end position="139"/>
    </location>
</feature>
<dbReference type="AlphaFoldDB" id="A0A1E5Q6B3"/>
<evidence type="ECO:0000313" key="3">
    <source>
        <dbReference type="Proteomes" id="UP000095347"/>
    </source>
</evidence>
<dbReference type="InterPro" id="IPR029063">
    <property type="entry name" value="SAM-dependent_MTases_sf"/>
</dbReference>